<evidence type="ECO:0000313" key="2">
    <source>
        <dbReference type="EMBL" id="GIM71392.1"/>
    </source>
</evidence>
<organism evidence="2 3">
    <name type="scientific">Winogradskya consettensis</name>
    <dbReference type="NCBI Taxonomy" id="113560"/>
    <lineage>
        <taxon>Bacteria</taxon>
        <taxon>Bacillati</taxon>
        <taxon>Actinomycetota</taxon>
        <taxon>Actinomycetes</taxon>
        <taxon>Micromonosporales</taxon>
        <taxon>Micromonosporaceae</taxon>
        <taxon>Winogradskya</taxon>
    </lineage>
</organism>
<dbReference type="InterPro" id="IPR036388">
    <property type="entry name" value="WH-like_DNA-bd_sf"/>
</dbReference>
<dbReference type="Gene3D" id="3.30.950.30">
    <property type="entry name" value="Schlafen, AAA domain"/>
    <property type="match status" value="1"/>
</dbReference>
<feature type="domain" description="Schlafen AlbA-2" evidence="1">
    <location>
        <begin position="24"/>
        <end position="143"/>
    </location>
</feature>
<name>A0A919SFD2_9ACTN</name>
<keyword evidence="3" id="KW-1185">Reference proteome</keyword>
<evidence type="ECO:0000313" key="3">
    <source>
        <dbReference type="Proteomes" id="UP000680865"/>
    </source>
</evidence>
<dbReference type="PANTHER" id="PTHR30595">
    <property type="entry name" value="GLPR-RELATED TRANSCRIPTIONAL REPRESSOR"/>
    <property type="match status" value="1"/>
</dbReference>
<reference evidence="2" key="1">
    <citation type="submission" date="2021-03" db="EMBL/GenBank/DDBJ databases">
        <title>Whole genome shotgun sequence of Actinoplanes consettensis NBRC 14913.</title>
        <authorList>
            <person name="Komaki H."/>
            <person name="Tamura T."/>
        </authorList>
    </citation>
    <scope>NUCLEOTIDE SEQUENCE</scope>
    <source>
        <strain evidence="2">NBRC 14913</strain>
    </source>
</reference>
<dbReference type="Proteomes" id="UP000680865">
    <property type="component" value="Unassembled WGS sequence"/>
</dbReference>
<dbReference type="SUPFAM" id="SSF46785">
    <property type="entry name" value="Winged helix' DNA-binding domain"/>
    <property type="match status" value="1"/>
</dbReference>
<evidence type="ECO:0000259" key="1">
    <source>
        <dbReference type="Pfam" id="PF04326"/>
    </source>
</evidence>
<protein>
    <submittedName>
        <fullName evidence="2">Transcriptional regulator</fullName>
    </submittedName>
</protein>
<dbReference type="Gene3D" id="1.10.10.10">
    <property type="entry name" value="Winged helix-like DNA-binding domain superfamily/Winged helix DNA-binding domain"/>
    <property type="match status" value="2"/>
</dbReference>
<dbReference type="InterPro" id="IPR007421">
    <property type="entry name" value="Schlafen_AlbA_2_dom"/>
</dbReference>
<dbReference type="Gene3D" id="3.30.565.60">
    <property type="match status" value="1"/>
</dbReference>
<dbReference type="EMBL" id="BOQP01000011">
    <property type="protein sequence ID" value="GIM71392.1"/>
    <property type="molecule type" value="Genomic_DNA"/>
</dbReference>
<dbReference type="CDD" id="cd00090">
    <property type="entry name" value="HTH_ARSR"/>
    <property type="match status" value="1"/>
</dbReference>
<sequence>MVLMSAQSVREALATLRRIGGEPTRIEAKRAAGGLPKAVRETLSAFSNTDGGMILLGVDEATGFGLAELKDPSALRDALVQMSRDDITPPLQISTEIVEVEGHRLVVAEVPPMSADRRPVYVTTQGVSGGSYLRGGDGDRHMTEAEIALVIAARTQPVYDRELVDGTSIEDLDDEALRRTLRRIRSGFPKLAQSDDATVLFRLGITAERAANSPLTLAGLLAYGQFPQQFFPQLMVSVVVHSPDSSSGTRFLDNQTVRGSIPEMIETTLSMIRRNLAVRAVITDRGSRVDEVEYPLEAVREAVVNALMHRDYSPVTRGTQVQVELFPDRLVVRSPGGLYGGVIVDELGEEGISSSRNAVMASLLADTYLPSSNELVAENRSSGIPAMLAVARRRGLPRPSFRSSIASFIVTMARSELLSPETRAWIAHLGARLPTQAHQLALAMLRDDYLTNEMLRQWGVDRVTAGQVLRDLVDQGLAVKEGGRRYARYVLDPEVSGRPETPDLFSALSQQSPPDVEEALKTRGEATASDLAEMTGLSRNTVLNHLRALAEQQKIEVVGPVRSPKRSYRWIGQDRSTPL</sequence>
<dbReference type="InterPro" id="IPR011991">
    <property type="entry name" value="ArsR-like_HTH"/>
</dbReference>
<comment type="caution">
    <text evidence="2">The sequence shown here is derived from an EMBL/GenBank/DDBJ whole genome shotgun (WGS) entry which is preliminary data.</text>
</comment>
<dbReference type="Pfam" id="PF13412">
    <property type="entry name" value="HTH_24"/>
    <property type="match status" value="1"/>
</dbReference>
<gene>
    <name evidence="2" type="ORF">Aco04nite_24990</name>
</gene>
<dbReference type="PANTHER" id="PTHR30595:SF6">
    <property type="entry name" value="SCHLAFEN ALBA-2 DOMAIN-CONTAINING PROTEIN"/>
    <property type="match status" value="1"/>
</dbReference>
<dbReference type="Pfam" id="PF04326">
    <property type="entry name" value="SLFN_AlbA_2"/>
    <property type="match status" value="1"/>
</dbReference>
<dbReference type="InterPro" id="IPR038475">
    <property type="entry name" value="RecG_C_sf"/>
</dbReference>
<dbReference type="AlphaFoldDB" id="A0A919SFD2"/>
<dbReference type="Pfam" id="PF13749">
    <property type="entry name" value="HATPase_c_4"/>
    <property type="match status" value="1"/>
</dbReference>
<dbReference type="InterPro" id="IPR038461">
    <property type="entry name" value="Schlafen_AlbA_2_dom_sf"/>
</dbReference>
<proteinExistence type="predicted"/>
<dbReference type="InterPro" id="IPR036390">
    <property type="entry name" value="WH_DNA-bd_sf"/>
</dbReference>
<accession>A0A919SFD2</accession>